<feature type="domain" description="Secretin/TonB short N-terminal" evidence="14">
    <location>
        <begin position="72"/>
        <end position="122"/>
    </location>
</feature>
<proteinExistence type="inferred from homology"/>
<evidence type="ECO:0000313" key="16">
    <source>
        <dbReference type="Proteomes" id="UP000028134"/>
    </source>
</evidence>
<evidence type="ECO:0000256" key="10">
    <source>
        <dbReference type="PROSITE-ProRule" id="PRU01360"/>
    </source>
</evidence>
<feature type="region of interest" description="Disordered" evidence="12">
    <location>
        <begin position="254"/>
        <end position="274"/>
    </location>
</feature>
<name>A0A078QMI4_PHOVU</name>
<dbReference type="Pfam" id="PF07715">
    <property type="entry name" value="Plug"/>
    <property type="match status" value="1"/>
</dbReference>
<dbReference type="InterPro" id="IPR023996">
    <property type="entry name" value="TonB-dep_OMP_SusC/RagA"/>
</dbReference>
<evidence type="ECO:0000313" key="15">
    <source>
        <dbReference type="EMBL" id="KDS24410.1"/>
    </source>
</evidence>
<dbReference type="FunFam" id="2.60.40.1120:FF:000003">
    <property type="entry name" value="Outer membrane protein Omp121"/>
    <property type="match status" value="1"/>
</dbReference>
<accession>A0A078QMI4</accession>
<keyword evidence="7 11" id="KW-0798">TonB box</keyword>
<dbReference type="InterPro" id="IPR000531">
    <property type="entry name" value="Beta-barrel_TonB"/>
</dbReference>
<dbReference type="Pfam" id="PF07660">
    <property type="entry name" value="STN"/>
    <property type="match status" value="1"/>
</dbReference>
<sequence length="1092" mass="122332">MKNIPLPDLYYLENPDLKQLFRIMRISIFLLFFCLFSLMAENSHSQNARVTINRSDAPLESILNEIESQTDYLFIYKEDVNVKMRKTIQVNGKPVSEVLPILLTGSSIGYKMEGNHIILTRDVALAAQQQGVTGVVTDVLGEPLIGVTVMLKGDMQGTVTDINGRFSLSAEQGDVIVVSYLGYASQEIRLKDTKLLRIMMKEDVELLDEVVVIGYGSISKKELTSAVSHISGKDMLQIGSGNPAMQIQGKVSGLAVENSTPSDPNSSPSIQVRGVSSRSAGLGPLIVIDGIPGGSLDNLNENDIGSIDVLKDGAASAIYGTRGSNGVIVVTTKKGTMDGKIHTSYSGFVNITTPVRELNVLSATDFREQKRGNDYGADTDWFDELTKVAVSHSHTLQVMGGNTKTNYKATVDYKNTDGIDLRSERQQVGARLSLNHTGKSDLYNVILNVAPRTVKYQDADYDTFRSALLINPTIPVMDPEQPGKYTQITTYSTNNPVEILKLEKSGGERTILSWDGTFKLNLFPLLCRDKNHYLSTQITLAQQIIETDYSWFRPSISTIEDKSGFQGEASRKYDKNKQESLEWLVNYGYDTGNHHVKFMGGYSYQYFVNDGLNAENKNFASDLLGPDNLGAGTYNSEVEGRLGMGSYRNDSKLIAFFGRLSYNFRDKYFATFSLRHEGSSKFGVSNKWGSFPAVSAGWRISEEDFIKNIQWISDLKLRGDFGVTGNQEFDSYKSLALMQAYDLIYYNGTYIKGWGFSSNANPNLKWEKGKNWNVGIDFSLFNYRLNGSVNYYSRKQQDLLGVYDVALPPNGASQSFVNVGTMKNTGVEIELDWNAVKSKNFNYTISFVGSTSNNKFVSFSNQFYEGPKYYWMSNFPLYPGNPGVLQRIEEGERIGNFYTFQYAGLDDNGGWLIYSKDGEVIPIDKGTDEDKRVVGNGLPKFTMSVTHTFRYKNLDLNLYFRGNLGYQIYDVHDLYYGLQDAAPNTNVLESAYKENRKITTGKNVHSSYFVHNGDFMKLDVATLGYTWNINNKWVEKARFYITGRNLFTISGYHRGLDKDAYCVNGMEPGLPYSKNGYYPSSRQFLFGIQLNF</sequence>
<dbReference type="InterPro" id="IPR023997">
    <property type="entry name" value="TonB-dep_OMP_SusC/RagA_CS"/>
</dbReference>
<evidence type="ECO:0000256" key="13">
    <source>
        <dbReference type="SAM" id="Phobius"/>
    </source>
</evidence>
<dbReference type="InterPro" id="IPR036942">
    <property type="entry name" value="Beta-barrel_TonB_sf"/>
</dbReference>
<evidence type="ECO:0000256" key="6">
    <source>
        <dbReference type="ARBA" id="ARBA00023004"/>
    </source>
</evidence>
<dbReference type="GO" id="GO:0009279">
    <property type="term" value="C:cell outer membrane"/>
    <property type="evidence" value="ECO:0007669"/>
    <property type="project" value="UniProtKB-SubCell"/>
</dbReference>
<dbReference type="RefSeq" id="WP_032946605.1">
    <property type="nucleotide sequence ID" value="NZ_JNHI01000083.1"/>
</dbReference>
<dbReference type="InterPro" id="IPR011662">
    <property type="entry name" value="Secretin/TonB_short_N"/>
</dbReference>
<keyword evidence="5 10" id="KW-0812">Transmembrane</keyword>
<keyword evidence="2 10" id="KW-0813">Transport</keyword>
<keyword evidence="9 10" id="KW-0998">Cell outer membrane</keyword>
<keyword evidence="4" id="KW-0410">Iron transport</keyword>
<dbReference type="Proteomes" id="UP000028134">
    <property type="component" value="Unassembled WGS sequence"/>
</dbReference>
<evidence type="ECO:0000256" key="7">
    <source>
        <dbReference type="ARBA" id="ARBA00023077"/>
    </source>
</evidence>
<dbReference type="SUPFAM" id="SSF56935">
    <property type="entry name" value="Porins"/>
    <property type="match status" value="1"/>
</dbReference>
<dbReference type="InterPro" id="IPR037066">
    <property type="entry name" value="Plug_dom_sf"/>
</dbReference>
<evidence type="ECO:0000256" key="1">
    <source>
        <dbReference type="ARBA" id="ARBA00004571"/>
    </source>
</evidence>
<keyword evidence="8 10" id="KW-0472">Membrane</keyword>
<comment type="similarity">
    <text evidence="10 11">Belongs to the TonB-dependent receptor family.</text>
</comment>
<evidence type="ECO:0000256" key="11">
    <source>
        <dbReference type="RuleBase" id="RU003357"/>
    </source>
</evidence>
<evidence type="ECO:0000256" key="2">
    <source>
        <dbReference type="ARBA" id="ARBA00022448"/>
    </source>
</evidence>
<organism evidence="15 16">
    <name type="scientific">Phocaeicola vulgatus str. 3775 SL</name>
    <name type="common">B</name>
    <name type="synonym">iv</name>
    <dbReference type="NCBI Taxonomy" id="1339350"/>
    <lineage>
        <taxon>Bacteria</taxon>
        <taxon>Pseudomonadati</taxon>
        <taxon>Bacteroidota</taxon>
        <taxon>Bacteroidia</taxon>
        <taxon>Bacteroidales</taxon>
        <taxon>Bacteroidaceae</taxon>
        <taxon>Phocaeicola</taxon>
    </lineage>
</organism>
<dbReference type="Pfam" id="PF13715">
    <property type="entry name" value="CarbopepD_reg_2"/>
    <property type="match status" value="1"/>
</dbReference>
<comment type="caution">
    <text evidence="15">The sequence shown here is derived from an EMBL/GenBank/DDBJ whole genome shotgun (WGS) entry which is preliminary data.</text>
</comment>
<keyword evidence="3 10" id="KW-1134">Transmembrane beta strand</keyword>
<evidence type="ECO:0000256" key="4">
    <source>
        <dbReference type="ARBA" id="ARBA00022496"/>
    </source>
</evidence>
<dbReference type="PATRIC" id="fig|1339350.3.peg.4371"/>
<dbReference type="PROSITE" id="PS52016">
    <property type="entry name" value="TONB_DEPENDENT_REC_3"/>
    <property type="match status" value="1"/>
</dbReference>
<evidence type="ECO:0000256" key="3">
    <source>
        <dbReference type="ARBA" id="ARBA00022452"/>
    </source>
</evidence>
<evidence type="ECO:0000256" key="5">
    <source>
        <dbReference type="ARBA" id="ARBA00022692"/>
    </source>
</evidence>
<dbReference type="Gene3D" id="2.60.40.1120">
    <property type="entry name" value="Carboxypeptidase-like, regulatory domain"/>
    <property type="match status" value="1"/>
</dbReference>
<dbReference type="GO" id="GO:0006826">
    <property type="term" value="P:iron ion transport"/>
    <property type="evidence" value="ECO:0007669"/>
    <property type="project" value="UniProtKB-KW"/>
</dbReference>
<dbReference type="InterPro" id="IPR012910">
    <property type="entry name" value="Plug_dom"/>
</dbReference>
<dbReference type="AlphaFoldDB" id="A0A078QMI4"/>
<dbReference type="NCBIfam" id="TIGR04057">
    <property type="entry name" value="SusC_RagA_signa"/>
    <property type="match status" value="1"/>
</dbReference>
<dbReference type="NCBIfam" id="TIGR04056">
    <property type="entry name" value="OMP_RagA_SusC"/>
    <property type="match status" value="1"/>
</dbReference>
<comment type="subcellular location">
    <subcellularLocation>
        <location evidence="1 10">Cell outer membrane</location>
        <topology evidence="1 10">Multi-pass membrane protein</topology>
    </subcellularLocation>
</comment>
<dbReference type="Gene3D" id="2.170.130.10">
    <property type="entry name" value="TonB-dependent receptor, plug domain"/>
    <property type="match status" value="1"/>
</dbReference>
<evidence type="ECO:0000256" key="12">
    <source>
        <dbReference type="SAM" id="MobiDB-lite"/>
    </source>
</evidence>
<keyword evidence="6" id="KW-0408">Iron</keyword>
<keyword evidence="13" id="KW-1133">Transmembrane helix</keyword>
<evidence type="ECO:0000259" key="14">
    <source>
        <dbReference type="SMART" id="SM00965"/>
    </source>
</evidence>
<protein>
    <submittedName>
        <fullName evidence="15">TonB-linked outer membrane, SusC/RagA family protein</fullName>
    </submittedName>
</protein>
<dbReference type="InterPro" id="IPR008969">
    <property type="entry name" value="CarboxyPept-like_regulatory"/>
</dbReference>
<reference evidence="15 16" key="1">
    <citation type="submission" date="2014-04" db="EMBL/GenBank/DDBJ databases">
        <authorList>
            <person name="Sears C."/>
            <person name="Carroll K."/>
            <person name="Sack B.R."/>
            <person name="Qadri F."/>
            <person name="Myers L.L."/>
            <person name="Chung G.-T."/>
            <person name="Escheverria P."/>
            <person name="Fraser C.M."/>
            <person name="Sadzewicz L."/>
            <person name="Shefchek K.A."/>
            <person name="Tallon L."/>
            <person name="Das S.P."/>
            <person name="Daugherty S."/>
            <person name="Mongodin E.F."/>
        </authorList>
    </citation>
    <scope>NUCLEOTIDE SEQUENCE [LARGE SCALE GENOMIC DNA]</scope>
    <source>
        <strain evidence="16">3775 SL(B) 10 (iv)</strain>
    </source>
</reference>
<dbReference type="Pfam" id="PF00593">
    <property type="entry name" value="TonB_dep_Rec_b-barrel"/>
    <property type="match status" value="1"/>
</dbReference>
<dbReference type="InterPro" id="IPR039426">
    <property type="entry name" value="TonB-dep_rcpt-like"/>
</dbReference>
<feature type="compositionally biased region" description="Low complexity" evidence="12">
    <location>
        <begin position="258"/>
        <end position="269"/>
    </location>
</feature>
<keyword evidence="4" id="KW-0406">Ion transport</keyword>
<dbReference type="SMART" id="SM00965">
    <property type="entry name" value="STN"/>
    <property type="match status" value="1"/>
</dbReference>
<dbReference type="Gene3D" id="2.40.170.20">
    <property type="entry name" value="TonB-dependent receptor, beta-barrel domain"/>
    <property type="match status" value="1"/>
</dbReference>
<feature type="transmembrane region" description="Helical" evidence="13">
    <location>
        <begin position="20"/>
        <end position="40"/>
    </location>
</feature>
<dbReference type="SUPFAM" id="SSF49464">
    <property type="entry name" value="Carboxypeptidase regulatory domain-like"/>
    <property type="match status" value="1"/>
</dbReference>
<evidence type="ECO:0000256" key="9">
    <source>
        <dbReference type="ARBA" id="ARBA00023237"/>
    </source>
</evidence>
<gene>
    <name evidence="15" type="ORF">M097_4612</name>
</gene>
<dbReference type="EMBL" id="JNHI01000083">
    <property type="protein sequence ID" value="KDS24410.1"/>
    <property type="molecule type" value="Genomic_DNA"/>
</dbReference>
<evidence type="ECO:0000256" key="8">
    <source>
        <dbReference type="ARBA" id="ARBA00023136"/>
    </source>
</evidence>